<dbReference type="Proteomes" id="UP000551758">
    <property type="component" value="Unassembled WGS sequence"/>
</dbReference>
<reference evidence="1 2" key="1">
    <citation type="journal article" date="2020" name="Mol. Biol. Evol.">
        <title>Interspecific Gene Flow and the Evolution of Specialization in Black and White Rhinoceros.</title>
        <authorList>
            <person name="Moodley Y."/>
            <person name="Westbury M.V."/>
            <person name="Russo I.M."/>
            <person name="Gopalakrishnan S."/>
            <person name="Rakotoarivelo A."/>
            <person name="Olsen R.A."/>
            <person name="Prost S."/>
            <person name="Tunstall T."/>
            <person name="Ryder O.A."/>
            <person name="Dalen L."/>
            <person name="Bruford M.W."/>
        </authorList>
    </citation>
    <scope>NUCLEOTIDE SEQUENCE [LARGE SCALE GENOMIC DNA]</scope>
    <source>
        <strain evidence="1">SBR-YM</strain>
        <tissue evidence="1">Skin</tissue>
    </source>
</reference>
<gene>
    <name evidence="1" type="ORF">HPG69_006840</name>
</gene>
<sequence length="31" mass="3404">MMWAGSTRLQEKGCSGLVLHGVVEAYTITQH</sequence>
<protein>
    <submittedName>
        <fullName evidence="1">Uncharacterized protein</fullName>
    </submittedName>
</protein>
<dbReference type="AlphaFoldDB" id="A0A7J7ELY5"/>
<evidence type="ECO:0000313" key="2">
    <source>
        <dbReference type="Proteomes" id="UP000551758"/>
    </source>
</evidence>
<dbReference type="EMBL" id="JACDTQ010002713">
    <property type="protein sequence ID" value="KAF5916436.1"/>
    <property type="molecule type" value="Genomic_DNA"/>
</dbReference>
<organism evidence="1 2">
    <name type="scientific">Diceros bicornis minor</name>
    <name type="common">South-central black rhinoceros</name>
    <dbReference type="NCBI Taxonomy" id="77932"/>
    <lineage>
        <taxon>Eukaryota</taxon>
        <taxon>Metazoa</taxon>
        <taxon>Chordata</taxon>
        <taxon>Craniata</taxon>
        <taxon>Vertebrata</taxon>
        <taxon>Euteleostomi</taxon>
        <taxon>Mammalia</taxon>
        <taxon>Eutheria</taxon>
        <taxon>Laurasiatheria</taxon>
        <taxon>Perissodactyla</taxon>
        <taxon>Rhinocerotidae</taxon>
        <taxon>Diceros</taxon>
    </lineage>
</organism>
<proteinExistence type="predicted"/>
<keyword evidence="2" id="KW-1185">Reference proteome</keyword>
<comment type="caution">
    <text evidence="1">The sequence shown here is derived from an EMBL/GenBank/DDBJ whole genome shotgun (WGS) entry which is preliminary data.</text>
</comment>
<name>A0A7J7ELY5_DICBM</name>
<evidence type="ECO:0000313" key="1">
    <source>
        <dbReference type="EMBL" id="KAF5916436.1"/>
    </source>
</evidence>
<accession>A0A7J7ELY5</accession>